<evidence type="ECO:0000256" key="4">
    <source>
        <dbReference type="ARBA" id="ARBA00022989"/>
    </source>
</evidence>
<keyword evidence="4" id="KW-1133">Transmembrane helix</keyword>
<name>A0A318Y3G1_ASPNB</name>
<dbReference type="Pfam" id="PF09430">
    <property type="entry name" value="EMC7_beta-sandw"/>
    <property type="match status" value="1"/>
</dbReference>
<feature type="signal peptide" evidence="6">
    <location>
        <begin position="1"/>
        <end position="20"/>
    </location>
</feature>
<evidence type="ECO:0000256" key="3">
    <source>
        <dbReference type="ARBA" id="ARBA00022729"/>
    </source>
</evidence>
<dbReference type="OrthoDB" id="27095at2759"/>
<evidence type="ECO:0000256" key="5">
    <source>
        <dbReference type="ARBA" id="ARBA00023136"/>
    </source>
</evidence>
<keyword evidence="2" id="KW-0812">Transmembrane</keyword>
<accession>A0A318Y3G1</accession>
<feature type="domain" description="ER membrane protein complex subunit 7 beta-sandwich" evidence="7">
    <location>
        <begin position="39"/>
        <end position="182"/>
    </location>
</feature>
<dbReference type="InterPro" id="IPR019008">
    <property type="entry name" value="Beta_sandwich_EMC7"/>
</dbReference>
<evidence type="ECO:0000313" key="9">
    <source>
        <dbReference type="Proteomes" id="UP000247647"/>
    </source>
</evidence>
<evidence type="ECO:0000259" key="7">
    <source>
        <dbReference type="Pfam" id="PF09430"/>
    </source>
</evidence>
<evidence type="ECO:0000313" key="8">
    <source>
        <dbReference type="EMBL" id="PYH28855.1"/>
    </source>
</evidence>
<dbReference type="EMBL" id="KZ821502">
    <property type="protein sequence ID" value="PYH28855.1"/>
    <property type="molecule type" value="Genomic_DNA"/>
</dbReference>
<sequence length="293" mass="31805">MHLSLFSLFSLLSASTLATAASAARHLTITIPPSTILPNPNVLPANTHATLTTFTKNTNDNHHFTAPLSRSATFDFHHLPASSKPESYLLDIRSPEYVFAPLRVDVAADGSVLGIWETFRGNPWDNRGTEKFVFDASAPRGGNSGAEEAVMVEAKVLARRGFYEERSKFSPLALFKNPMILMALVALGFTFGMPKLMENMDPEMRAEFEKQSRSSPIGGATRSAMAGGGAPGNFDLAGWMAGATPRPGASEITPKVITTEIPSIKTTTTIITRRRTIKVMSKILNSIRQQKPT</sequence>
<protein>
    <recommendedName>
        <fullName evidence="7">ER membrane protein complex subunit 7 beta-sandwich domain-containing protein</fullName>
    </recommendedName>
</protein>
<dbReference type="GeneID" id="37128095"/>
<dbReference type="Proteomes" id="UP000247647">
    <property type="component" value="Unassembled WGS sequence"/>
</dbReference>
<dbReference type="PANTHER" id="PTHR13605">
    <property type="entry name" value="ER MEMBRANE PROTEIN COMPLEX SUBUNIT 7"/>
    <property type="match status" value="1"/>
</dbReference>
<keyword evidence="3 6" id="KW-0732">Signal</keyword>
<reference evidence="8" key="1">
    <citation type="submission" date="2016-12" db="EMBL/GenBank/DDBJ databases">
        <title>The genomes of Aspergillus section Nigri reveals drivers in fungal speciation.</title>
        <authorList>
            <consortium name="DOE Joint Genome Institute"/>
            <person name="Vesth T.C."/>
            <person name="Nybo J."/>
            <person name="Theobald S."/>
            <person name="Brandl J."/>
            <person name="Frisvad J.C."/>
            <person name="Nielsen K.F."/>
            <person name="Lyhne E.K."/>
            <person name="Kogle M.E."/>
            <person name="Kuo A."/>
            <person name="Riley R."/>
            <person name="Clum A."/>
            <person name="Nolan M."/>
            <person name="Lipzen A."/>
            <person name="Salamov A."/>
            <person name="Henrissat B."/>
            <person name="Wiebenga A."/>
            <person name="De Vries R.P."/>
            <person name="Grigoriev I.V."/>
            <person name="Mortensen U.H."/>
            <person name="Andersen M.R."/>
            <person name="Baker S.E."/>
        </authorList>
    </citation>
    <scope>NUCLEOTIDE SEQUENCE [LARGE SCALE GENOMIC DNA]</scope>
    <source>
        <strain evidence="8">CBS 115656</strain>
    </source>
</reference>
<evidence type="ECO:0000256" key="1">
    <source>
        <dbReference type="ARBA" id="ARBA00004167"/>
    </source>
</evidence>
<dbReference type="InterPro" id="IPR039163">
    <property type="entry name" value="EMC7"/>
</dbReference>
<organism evidence="8 9">
    <name type="scientific">Aspergillus neoniger (strain CBS 115656)</name>
    <dbReference type="NCBI Taxonomy" id="1448310"/>
    <lineage>
        <taxon>Eukaryota</taxon>
        <taxon>Fungi</taxon>
        <taxon>Dikarya</taxon>
        <taxon>Ascomycota</taxon>
        <taxon>Pezizomycotina</taxon>
        <taxon>Eurotiomycetes</taxon>
        <taxon>Eurotiomycetidae</taxon>
        <taxon>Eurotiales</taxon>
        <taxon>Aspergillaceae</taxon>
        <taxon>Aspergillus</taxon>
        <taxon>Aspergillus subgen. Circumdati</taxon>
    </lineage>
</organism>
<keyword evidence="9" id="KW-1185">Reference proteome</keyword>
<proteinExistence type="predicted"/>
<dbReference type="AlphaFoldDB" id="A0A318Y3G1"/>
<evidence type="ECO:0000256" key="6">
    <source>
        <dbReference type="SAM" id="SignalP"/>
    </source>
</evidence>
<comment type="subcellular location">
    <subcellularLocation>
        <location evidence="1">Membrane</location>
        <topology evidence="1">Single-pass membrane protein</topology>
    </subcellularLocation>
</comment>
<evidence type="ECO:0000256" key="2">
    <source>
        <dbReference type="ARBA" id="ARBA00022692"/>
    </source>
</evidence>
<gene>
    <name evidence="8" type="ORF">BO87DRAFT_401867</name>
</gene>
<keyword evidence="5" id="KW-0472">Membrane</keyword>
<feature type="chain" id="PRO_5016331582" description="ER membrane protein complex subunit 7 beta-sandwich domain-containing protein" evidence="6">
    <location>
        <begin position="21"/>
        <end position="293"/>
    </location>
</feature>
<dbReference type="GO" id="GO:0072546">
    <property type="term" value="C:EMC complex"/>
    <property type="evidence" value="ECO:0007669"/>
    <property type="project" value="TreeGrafter"/>
</dbReference>
<dbReference type="RefSeq" id="XP_025474333.1">
    <property type="nucleotide sequence ID" value="XM_025625639.1"/>
</dbReference>
<dbReference type="PANTHER" id="PTHR13605:SF4">
    <property type="entry name" value="ER MEMBRANE PROTEIN COMPLEX SUBUNIT 7"/>
    <property type="match status" value="1"/>
</dbReference>